<dbReference type="PANTHER" id="PTHR22848">
    <property type="entry name" value="WD40 REPEAT PROTEIN"/>
    <property type="match status" value="1"/>
</dbReference>
<accession>A0AAN5I778</accession>
<dbReference type="PROSITE" id="PS50082">
    <property type="entry name" value="WD_REPEATS_2"/>
    <property type="match status" value="3"/>
</dbReference>
<evidence type="ECO:0000256" key="7">
    <source>
        <dbReference type="ARBA" id="ARBA00025801"/>
    </source>
</evidence>
<dbReference type="InterPro" id="IPR036322">
    <property type="entry name" value="WD40_repeat_dom_sf"/>
</dbReference>
<keyword evidence="5" id="KW-0508">mRNA splicing</keyword>
<dbReference type="InterPro" id="IPR006595">
    <property type="entry name" value="CTLH_C"/>
</dbReference>
<feature type="repeat" description="WD" evidence="9">
    <location>
        <begin position="308"/>
        <end position="349"/>
    </location>
</feature>
<dbReference type="InterPro" id="IPR015943">
    <property type="entry name" value="WD40/YVTN_repeat-like_dom_sf"/>
</dbReference>
<dbReference type="Pfam" id="PF17814">
    <property type="entry name" value="LisH_TPL"/>
    <property type="match status" value="1"/>
</dbReference>
<dbReference type="InterPro" id="IPR001680">
    <property type="entry name" value="WD40_rpt"/>
</dbReference>
<comment type="caution">
    <text evidence="11">The sequence shown here is derived from an EMBL/GenBank/DDBJ whole genome shotgun (WGS) entry which is preliminary data.</text>
</comment>
<dbReference type="InterPro" id="IPR006594">
    <property type="entry name" value="LisH"/>
</dbReference>
<dbReference type="Proteomes" id="UP001328107">
    <property type="component" value="Unassembled WGS sequence"/>
</dbReference>
<gene>
    <name evidence="11" type="ORF">PMAYCL1PPCAC_24269</name>
</gene>
<keyword evidence="6" id="KW-0539">Nucleus</keyword>
<dbReference type="SMART" id="SM00667">
    <property type="entry name" value="LisH"/>
    <property type="match status" value="1"/>
</dbReference>
<keyword evidence="12" id="KW-1185">Reference proteome</keyword>
<comment type="similarity">
    <text evidence="7">Belongs to the WD repeat SMU1 family.</text>
</comment>
<evidence type="ECO:0000256" key="4">
    <source>
        <dbReference type="ARBA" id="ARBA00022737"/>
    </source>
</evidence>
<dbReference type="EMBL" id="BTRK01000005">
    <property type="protein sequence ID" value="GMR54074.1"/>
    <property type="molecule type" value="Genomic_DNA"/>
</dbReference>
<dbReference type="FunFam" id="2.130.10.10:FF:001224">
    <property type="entry name" value="Protein CBR-SMU-1"/>
    <property type="match status" value="1"/>
</dbReference>
<dbReference type="InterPro" id="IPR019775">
    <property type="entry name" value="WD40_repeat_CS"/>
</dbReference>
<dbReference type="SMART" id="SM00668">
    <property type="entry name" value="CTLH"/>
    <property type="match status" value="1"/>
</dbReference>
<dbReference type="PROSITE" id="PS50897">
    <property type="entry name" value="CTLH"/>
    <property type="match status" value="1"/>
</dbReference>
<keyword evidence="3" id="KW-0507">mRNA processing</keyword>
<feature type="repeat" description="WD" evidence="9">
    <location>
        <begin position="227"/>
        <end position="256"/>
    </location>
</feature>
<feature type="non-terminal residue" evidence="11">
    <location>
        <position position="1"/>
    </location>
</feature>
<dbReference type="PROSITE" id="PS50896">
    <property type="entry name" value="LISH"/>
    <property type="match status" value="1"/>
</dbReference>
<sequence>SFSGEMTSIEIESADVVRLIEQYLKENNLMRTLATLQEETNITLNTVDSIDSFCHEITSGHWDTVLKIIQPLKLPAKKLIDLYEQIILELIELRETGTARLVLRQSDPMLLLKQIDPQRFGRLENLLARPYIEPRDLYGETNKDKRRQAIGASLSSEVNVVPPARLLALLAQSLKWQQHQGLLPPGTQIDLFRGKAAIREQIDETYPTQLARHIKFSSNSYPMSAIFSPDGQFLVSGSKDGFIEVWNFMNGKLRKDLKYQAQDNLMMMEHSVMCLCFSRDSEMLAAASITGGIKVYKVQTGECLRRFERAHSSAITAIRFSRDNTQLLTAGNDNIIRVHGLKSGKCLKELKGHNSFVSDVIYSEDSHQAISCSADGYVRVWSLKTTECVSAFRVAGDKAVVSISAIPKTDQFVVCNKSPILFVVNLQGQMIRTLSSGKREGGDFVACVLSPRGEWAYAVGEDHVLYCFSMLSGQLESTLPLSDQSIFGVSHHPHQNLIATFGEDALLKLWKD</sequence>
<dbReference type="SUPFAM" id="SSF50978">
    <property type="entry name" value="WD40 repeat-like"/>
    <property type="match status" value="1"/>
</dbReference>
<reference evidence="12" key="1">
    <citation type="submission" date="2022-10" db="EMBL/GenBank/DDBJ databases">
        <title>Genome assembly of Pristionchus species.</title>
        <authorList>
            <person name="Yoshida K."/>
            <person name="Sommer R.J."/>
        </authorList>
    </citation>
    <scope>NUCLEOTIDE SEQUENCE [LARGE SCALE GENOMIC DNA]</scope>
    <source>
        <strain evidence="12">RS5460</strain>
    </source>
</reference>
<evidence type="ECO:0000256" key="2">
    <source>
        <dbReference type="ARBA" id="ARBA00022574"/>
    </source>
</evidence>
<evidence type="ECO:0000256" key="8">
    <source>
        <dbReference type="ARBA" id="ARBA00026184"/>
    </source>
</evidence>
<evidence type="ECO:0000259" key="10">
    <source>
        <dbReference type="PROSITE" id="PS50897"/>
    </source>
</evidence>
<dbReference type="PROSITE" id="PS00678">
    <property type="entry name" value="WD_REPEATS_1"/>
    <property type="match status" value="1"/>
</dbReference>
<proteinExistence type="inferred from homology"/>
<evidence type="ECO:0000313" key="11">
    <source>
        <dbReference type="EMBL" id="GMR54074.1"/>
    </source>
</evidence>
<dbReference type="GO" id="GO:0000398">
    <property type="term" value="P:mRNA splicing, via spliceosome"/>
    <property type="evidence" value="ECO:0007669"/>
    <property type="project" value="InterPro"/>
</dbReference>
<feature type="repeat" description="WD" evidence="9">
    <location>
        <begin position="350"/>
        <end position="391"/>
    </location>
</feature>
<evidence type="ECO:0000313" key="12">
    <source>
        <dbReference type="Proteomes" id="UP001328107"/>
    </source>
</evidence>
<evidence type="ECO:0000256" key="9">
    <source>
        <dbReference type="PROSITE-ProRule" id="PRU00221"/>
    </source>
</evidence>
<dbReference type="InterPro" id="IPR045184">
    <property type="entry name" value="SMU1"/>
</dbReference>
<evidence type="ECO:0000256" key="6">
    <source>
        <dbReference type="ARBA" id="ARBA00023242"/>
    </source>
</evidence>
<feature type="domain" description="CTLH" evidence="10">
    <location>
        <begin position="46"/>
        <end position="98"/>
    </location>
</feature>
<dbReference type="PROSITE" id="PS50294">
    <property type="entry name" value="WD_REPEATS_REGION"/>
    <property type="match status" value="2"/>
</dbReference>
<keyword evidence="4" id="KW-0677">Repeat</keyword>
<dbReference type="InterPro" id="IPR054532">
    <property type="entry name" value="TPL_SMU1_LisH-like"/>
</dbReference>
<keyword evidence="2 9" id="KW-0853">WD repeat</keyword>
<organism evidence="11 12">
    <name type="scientific">Pristionchus mayeri</name>
    <dbReference type="NCBI Taxonomy" id="1317129"/>
    <lineage>
        <taxon>Eukaryota</taxon>
        <taxon>Metazoa</taxon>
        <taxon>Ecdysozoa</taxon>
        <taxon>Nematoda</taxon>
        <taxon>Chromadorea</taxon>
        <taxon>Rhabditida</taxon>
        <taxon>Rhabditina</taxon>
        <taxon>Diplogasteromorpha</taxon>
        <taxon>Diplogasteroidea</taxon>
        <taxon>Neodiplogasteridae</taxon>
        <taxon>Pristionchus</taxon>
    </lineage>
</organism>
<protein>
    <recommendedName>
        <fullName evidence="8">WD40 repeat-containing protein SMU1</fullName>
    </recommendedName>
</protein>
<dbReference type="CDD" id="cd00200">
    <property type="entry name" value="WD40"/>
    <property type="match status" value="1"/>
</dbReference>
<dbReference type="Pfam" id="PF00400">
    <property type="entry name" value="WD40"/>
    <property type="match status" value="5"/>
</dbReference>
<evidence type="ECO:0000256" key="5">
    <source>
        <dbReference type="ARBA" id="ARBA00023187"/>
    </source>
</evidence>
<evidence type="ECO:0000256" key="3">
    <source>
        <dbReference type="ARBA" id="ARBA00022664"/>
    </source>
</evidence>
<comment type="subcellular location">
    <subcellularLocation>
        <location evidence="1">Nucleus speckle</location>
    </subcellularLocation>
</comment>
<dbReference type="SMART" id="SM00320">
    <property type="entry name" value="WD40"/>
    <property type="match status" value="7"/>
</dbReference>
<name>A0AAN5I778_9BILA</name>
<dbReference type="AlphaFoldDB" id="A0AAN5I778"/>
<dbReference type="Gene3D" id="2.130.10.10">
    <property type="entry name" value="YVTN repeat-like/Quinoprotein amine dehydrogenase"/>
    <property type="match status" value="1"/>
</dbReference>
<evidence type="ECO:0000256" key="1">
    <source>
        <dbReference type="ARBA" id="ARBA00004324"/>
    </source>
</evidence>
<dbReference type="GO" id="GO:0016607">
    <property type="term" value="C:nuclear speck"/>
    <property type="evidence" value="ECO:0007669"/>
    <property type="project" value="UniProtKB-SubCell"/>
</dbReference>